<reference evidence="1" key="1">
    <citation type="submission" date="2023-05" db="EMBL/GenBank/DDBJ databases">
        <authorList>
            <consortium name="ELIXIR-Norway"/>
        </authorList>
    </citation>
    <scope>NUCLEOTIDE SEQUENCE</scope>
</reference>
<reference evidence="1" key="2">
    <citation type="submission" date="2025-03" db="EMBL/GenBank/DDBJ databases">
        <authorList>
            <consortium name="ELIXIR-Norway"/>
            <consortium name="Elixir Norway"/>
        </authorList>
    </citation>
    <scope>NUCLEOTIDE SEQUENCE</scope>
</reference>
<dbReference type="EMBL" id="OX596100">
    <property type="protein sequence ID" value="CAM9720312.1"/>
    <property type="molecule type" value="Genomic_DNA"/>
</dbReference>
<proteinExistence type="predicted"/>
<organism evidence="1 2">
    <name type="scientific">Rangifer tarandus platyrhynchus</name>
    <name type="common">Svalbard reindeer</name>
    <dbReference type="NCBI Taxonomy" id="3082113"/>
    <lineage>
        <taxon>Eukaryota</taxon>
        <taxon>Metazoa</taxon>
        <taxon>Chordata</taxon>
        <taxon>Craniata</taxon>
        <taxon>Vertebrata</taxon>
        <taxon>Euteleostomi</taxon>
        <taxon>Mammalia</taxon>
        <taxon>Eutheria</taxon>
        <taxon>Laurasiatheria</taxon>
        <taxon>Artiodactyla</taxon>
        <taxon>Ruminantia</taxon>
        <taxon>Pecora</taxon>
        <taxon>Cervidae</taxon>
        <taxon>Odocoileinae</taxon>
        <taxon>Rangifer</taxon>
    </lineage>
</organism>
<evidence type="ECO:0000313" key="2">
    <source>
        <dbReference type="Proteomes" id="UP001162501"/>
    </source>
</evidence>
<gene>
    <name evidence="1" type="ORF">MRATA1EN22A_LOCUS6496</name>
</gene>
<accession>A0AC59YI10</accession>
<name>A0AC59YI10_RANTA</name>
<protein>
    <submittedName>
        <fullName evidence="1">Uncharacterized protein</fullName>
    </submittedName>
</protein>
<evidence type="ECO:0000313" key="1">
    <source>
        <dbReference type="EMBL" id="CAM9720312.1"/>
    </source>
</evidence>
<sequence>MQLARRFGGGGMQRPKSMVLESWQKASKVGPQMAAGDRTCWPVPHLPAPSQCTPWTIACQAPLSMGFSGQEYRSGLPFPSPGDLPNTGIEPRPPALQADSLPSLPPGKPTSRGHHWIK</sequence>
<dbReference type="Proteomes" id="UP001162501">
    <property type="component" value="Chromosome 16"/>
</dbReference>